<name>A0AAV2D5U2_9ROSI</name>
<keyword evidence="1" id="KW-1133">Transmembrane helix</keyword>
<dbReference type="Proteomes" id="UP001497516">
    <property type="component" value="Chromosome 2"/>
</dbReference>
<evidence type="ECO:0000256" key="1">
    <source>
        <dbReference type="SAM" id="Phobius"/>
    </source>
</evidence>
<dbReference type="AlphaFoldDB" id="A0AAV2D5U2"/>
<feature type="transmembrane region" description="Helical" evidence="1">
    <location>
        <begin position="27"/>
        <end position="51"/>
    </location>
</feature>
<gene>
    <name evidence="2" type="ORF">LTRI10_LOCUS11142</name>
</gene>
<keyword evidence="1" id="KW-0472">Membrane</keyword>
<evidence type="ECO:0008006" key="4">
    <source>
        <dbReference type="Google" id="ProtNLM"/>
    </source>
</evidence>
<accession>A0AAV2D5U2</accession>
<sequence length="138" mass="15955">MPFSCFLFASAFALVYGLIGTVGILRRLVVGLIGTVGILRRLVVVVVVTNFQIICRWRWRRLEGAEEISEHKKTDQCSRNFKCFIPGRRVPWRLGPSEYGRRAVRQRTKLTQRFANQPNRKCKENRAFNFIHNASSLS</sequence>
<proteinExistence type="predicted"/>
<reference evidence="2 3" key="1">
    <citation type="submission" date="2024-04" db="EMBL/GenBank/DDBJ databases">
        <authorList>
            <person name="Fracassetti M."/>
        </authorList>
    </citation>
    <scope>NUCLEOTIDE SEQUENCE [LARGE SCALE GENOMIC DNA]</scope>
</reference>
<organism evidence="2 3">
    <name type="scientific">Linum trigynum</name>
    <dbReference type="NCBI Taxonomy" id="586398"/>
    <lineage>
        <taxon>Eukaryota</taxon>
        <taxon>Viridiplantae</taxon>
        <taxon>Streptophyta</taxon>
        <taxon>Embryophyta</taxon>
        <taxon>Tracheophyta</taxon>
        <taxon>Spermatophyta</taxon>
        <taxon>Magnoliopsida</taxon>
        <taxon>eudicotyledons</taxon>
        <taxon>Gunneridae</taxon>
        <taxon>Pentapetalae</taxon>
        <taxon>rosids</taxon>
        <taxon>fabids</taxon>
        <taxon>Malpighiales</taxon>
        <taxon>Linaceae</taxon>
        <taxon>Linum</taxon>
    </lineage>
</organism>
<protein>
    <recommendedName>
        <fullName evidence="4">Secreted protein</fullName>
    </recommendedName>
</protein>
<evidence type="ECO:0000313" key="2">
    <source>
        <dbReference type="EMBL" id="CAL1367511.1"/>
    </source>
</evidence>
<keyword evidence="3" id="KW-1185">Reference proteome</keyword>
<dbReference type="EMBL" id="OZ034815">
    <property type="protein sequence ID" value="CAL1367511.1"/>
    <property type="molecule type" value="Genomic_DNA"/>
</dbReference>
<keyword evidence="1" id="KW-0812">Transmembrane</keyword>
<evidence type="ECO:0000313" key="3">
    <source>
        <dbReference type="Proteomes" id="UP001497516"/>
    </source>
</evidence>